<sequence length="897" mass="103396">MNEVLDDAVLCIRQKRMDNDVMYNFTQEIERIPDSKVLVMRKLSEALGLVQVVSESESESEASSSGTSFDDSVGLPLFEDSRPSSSLEEEEALVFFRFALVLLTSIRASRVECSRDFDIVAWAWTALALEWCTKYSLLELHTVLQSFLVTACLTQTEVGSHHSHPHAAHADANRLLDQLTEVVLDQFSNCLTLVDQSLELCALMSCIKEKPRVFYSLVESKVVQEESNPLISPLQRHAMIWILIGNVVTQPWFDPRTFTSSSLWHSMLRQTKSSKEITFQIVGLWFFSIFLPASSNSVSSFVNDLLQSLQQAIWLCTDGPHSQIYNSFATQPSPSNVSNNVMVSLFHLSGQIPVLNSHEIQHSFSVFMDHFNSSRNASLVRSYRVPDALSQMSFDDNPAHGYGIHQVELWLGPASSTTGDDGIRALRVTLQDEFAGLLGLPLRGDFNMQHDIFTTKHVLTLAPDEYITQIDVSCYEFPPTTSKLLQRRRTFIGALRFTTTKREYPWIGKPSRQTHLDYSIQNDRFDRSLPHAKFDTEVLSQEVNSDSCDDIVGLFGSFDEGLLRTLGATFVERTLPRTSNHIISCAMSFISFVFRCIYALDPWRCLKFFHDEQQRINKTITKALFLQVRLHPGILQDVELNRVDFQTCVEWLACHQTNLNGQNTKEDTSRKHPLIDRFEVHAGEEMRSMLHSLSTEVKSMGEWEAKDWWTQRELHVEKEIARCLHKRMQVQRSKIHAYEKERKKWERDAQLRISKYSSDRKLSSEQNMELQTQIKALELKLERTERELQQHTARSVQLEGKIEEQLLHIEQLQCIGLNYQAMKVKLAGWEEDHYADWTHKEETHIREIESMKHKWRQAYEKASVKHESHHVAKHVIEHDDSRVVELEKALKQKVRPD</sequence>
<evidence type="ECO:0000313" key="3">
    <source>
        <dbReference type="EMBL" id="VFT99222.1"/>
    </source>
</evidence>
<dbReference type="OrthoDB" id="66204at2759"/>
<keyword evidence="4" id="KW-1185">Reference proteome</keyword>
<dbReference type="InterPro" id="IPR036404">
    <property type="entry name" value="Jacalin-like_lectin_dom_sf"/>
</dbReference>
<dbReference type="EMBL" id="VJMH01007070">
    <property type="protein sequence ID" value="KAF0685595.1"/>
    <property type="molecule type" value="Genomic_DNA"/>
</dbReference>
<evidence type="ECO:0000313" key="4">
    <source>
        <dbReference type="Proteomes" id="UP000332933"/>
    </source>
</evidence>
<dbReference type="EMBL" id="CAADRA010007096">
    <property type="protein sequence ID" value="VFT99222.1"/>
    <property type="molecule type" value="Genomic_DNA"/>
</dbReference>
<dbReference type="Proteomes" id="UP000332933">
    <property type="component" value="Unassembled WGS sequence"/>
</dbReference>
<accession>A0A485LLQ3</accession>
<evidence type="ECO:0000256" key="1">
    <source>
        <dbReference type="SAM" id="Coils"/>
    </source>
</evidence>
<proteinExistence type="predicted"/>
<keyword evidence="1" id="KW-0175">Coiled coil</keyword>
<dbReference type="AlphaFoldDB" id="A0A485LLQ3"/>
<evidence type="ECO:0000313" key="2">
    <source>
        <dbReference type="EMBL" id="KAF0685595.1"/>
    </source>
</evidence>
<name>A0A485LLQ3_9STRA</name>
<dbReference type="Gene3D" id="2.100.10.30">
    <property type="entry name" value="Jacalin-like lectin domain"/>
    <property type="match status" value="1"/>
</dbReference>
<organism evidence="3 4">
    <name type="scientific">Aphanomyces stellatus</name>
    <dbReference type="NCBI Taxonomy" id="120398"/>
    <lineage>
        <taxon>Eukaryota</taxon>
        <taxon>Sar</taxon>
        <taxon>Stramenopiles</taxon>
        <taxon>Oomycota</taxon>
        <taxon>Saprolegniomycetes</taxon>
        <taxon>Saprolegniales</taxon>
        <taxon>Verrucalvaceae</taxon>
        <taxon>Aphanomyces</taxon>
    </lineage>
</organism>
<gene>
    <name evidence="3" type="primary">Aste57867_22563</name>
    <name evidence="2" type="ORF">As57867_022493</name>
    <name evidence="3" type="ORF">ASTE57867_22563</name>
</gene>
<reference evidence="3 4" key="1">
    <citation type="submission" date="2019-03" db="EMBL/GenBank/DDBJ databases">
        <authorList>
            <person name="Gaulin E."/>
            <person name="Dumas B."/>
        </authorList>
    </citation>
    <scope>NUCLEOTIDE SEQUENCE [LARGE SCALE GENOMIC DNA]</scope>
    <source>
        <strain evidence="3">CBS 568.67</strain>
    </source>
</reference>
<dbReference type="SUPFAM" id="SSF51101">
    <property type="entry name" value="Mannose-binding lectins"/>
    <property type="match status" value="1"/>
</dbReference>
<protein>
    <submittedName>
        <fullName evidence="3">Aste57867_22563 protein</fullName>
    </submittedName>
</protein>
<feature type="coiled-coil region" evidence="1">
    <location>
        <begin position="728"/>
        <end position="801"/>
    </location>
</feature>
<reference evidence="2" key="2">
    <citation type="submission" date="2019-06" db="EMBL/GenBank/DDBJ databases">
        <title>Genomics analysis of Aphanomyces spp. identifies a new class of oomycete effector associated with host adaptation.</title>
        <authorList>
            <person name="Gaulin E."/>
        </authorList>
    </citation>
    <scope>NUCLEOTIDE SEQUENCE</scope>
    <source>
        <strain evidence="2">CBS 578.67</strain>
    </source>
</reference>